<dbReference type="AlphaFoldDB" id="E7G9B3"/>
<dbReference type="SUPFAM" id="SSF82185">
    <property type="entry name" value="Histone H3 K4-specific methyltransferase SET7/9 N-terminal domain"/>
    <property type="match status" value="1"/>
</dbReference>
<dbReference type="Pfam" id="PF02493">
    <property type="entry name" value="MORN"/>
    <property type="match status" value="5"/>
</dbReference>
<dbReference type="InterPro" id="IPR003409">
    <property type="entry name" value="MORN"/>
</dbReference>
<dbReference type="PANTHER" id="PTHR23084:SF263">
    <property type="entry name" value="MORN REPEAT-CONTAINING PROTEIN 1"/>
    <property type="match status" value="1"/>
</dbReference>
<keyword evidence="2" id="KW-1133">Transmembrane helix</keyword>
<evidence type="ECO:0000313" key="4">
    <source>
        <dbReference type="Proteomes" id="UP000003157"/>
    </source>
</evidence>
<protein>
    <recommendedName>
        <fullName evidence="5">MORN repeat protein</fullName>
    </recommendedName>
</protein>
<dbReference type="EMBL" id="ADKX01000024">
    <property type="protein sequence ID" value="EFW05403.1"/>
    <property type="molecule type" value="Genomic_DNA"/>
</dbReference>
<evidence type="ECO:0000313" key="3">
    <source>
        <dbReference type="EMBL" id="EFW05403.1"/>
    </source>
</evidence>
<gene>
    <name evidence="3" type="ORF">HMPREF9488_01351</name>
</gene>
<evidence type="ECO:0000256" key="2">
    <source>
        <dbReference type="SAM" id="Phobius"/>
    </source>
</evidence>
<evidence type="ECO:0000256" key="1">
    <source>
        <dbReference type="ARBA" id="ARBA00022737"/>
    </source>
</evidence>
<dbReference type="STRING" id="100884.GCA_000269565_03195"/>
<keyword evidence="2" id="KW-0472">Membrane</keyword>
<comment type="caution">
    <text evidence="3">The sequence shown here is derived from an EMBL/GenBank/DDBJ whole genome shotgun (WGS) entry which is preliminary data.</text>
</comment>
<dbReference type="OrthoDB" id="1777834at2"/>
<dbReference type="Proteomes" id="UP000003157">
    <property type="component" value="Unassembled WGS sequence"/>
</dbReference>
<keyword evidence="2" id="KW-0812">Transmembrane</keyword>
<keyword evidence="1" id="KW-0677">Repeat</keyword>
<dbReference type="HOGENOM" id="CLU_619278_0_0_9"/>
<dbReference type="Gene3D" id="2.20.110.10">
    <property type="entry name" value="Histone H3 K4-specific methyltransferase SET7/9 N-terminal domain"/>
    <property type="match status" value="1"/>
</dbReference>
<dbReference type="eggNOG" id="COG2849">
    <property type="taxonomic scope" value="Bacteria"/>
</dbReference>
<dbReference type="PANTHER" id="PTHR23084">
    <property type="entry name" value="PHOSPHATIDYLINOSITOL-4-PHOSPHATE 5-KINASE RELATED"/>
    <property type="match status" value="1"/>
</dbReference>
<accession>E7G9B3</accession>
<sequence length="434" mass="50491">MKIDFFKNAHNKNYIYFAKRYIYDKVFYGGLILLIVIPVLFLKAPWNMLEIKTKEIITYQYDDKKLENVSGTVKIVDDQGVLRYQGEVEQGVCQGQGKLYDQNGQLVYEGSFINNKFEGDLGTLYKDGEVLYQGGFRENMYQGLGQLYHDEHYLYQEGSFMNGQLEGEGTVYKEDGNILYTGYFSNGLYDKSGILYDEDYNRIYYDGEFVKGIAEGQGKLLDNTGFTYYQGKMHEGSIDYSAFLGESLETLENSFRHHYEIFIYKDMTLFVYREENIMFITHSPLTIRYSSKKQLKDFNGQDVFIDEVELDKSLDKKDILIDSILLMDCQLLPKTKEAKTIDDVDKAIDKYLGDMKTDVETYYPTFIELVERLYDKKSLNASQLGSYVYSFPSVQKTSLSMNMYDIEDVRYTYAYADVGTIQYVLIEKSPERKS</sequence>
<feature type="transmembrane region" description="Helical" evidence="2">
    <location>
        <begin position="21"/>
        <end position="42"/>
    </location>
</feature>
<name>E7G9B3_9FIRM</name>
<proteinExistence type="predicted"/>
<reference evidence="3 4" key="1">
    <citation type="submission" date="2010-12" db="EMBL/GenBank/DDBJ databases">
        <title>The Genome Sequence of Coprobacillus sp. strain 29_1.</title>
        <authorList>
            <consortium name="The Broad Institute Genome Sequencing Platform"/>
            <person name="Earl A."/>
            <person name="Ward D."/>
            <person name="Feldgarden M."/>
            <person name="Gevers D."/>
            <person name="Daigneault M."/>
            <person name="Sibley C.D."/>
            <person name="White A."/>
            <person name="Strauss J."/>
            <person name="Allen-Vercoe E."/>
            <person name="Young S.K."/>
            <person name="Zeng Q."/>
            <person name="Gargeya S."/>
            <person name="Fitzgerald M."/>
            <person name="Haas B."/>
            <person name="Abouelleil A."/>
            <person name="Alvarado L."/>
            <person name="Arachchi H.M."/>
            <person name="Berlin A."/>
            <person name="Brown A."/>
            <person name="Chapman S.B."/>
            <person name="Chen Z."/>
            <person name="Dunbar C."/>
            <person name="Freedman E."/>
            <person name="Gearin G."/>
            <person name="Gellesch M."/>
            <person name="Goldberg J."/>
            <person name="Griggs A."/>
            <person name="Gujja S."/>
            <person name="Heilman E."/>
            <person name="Heiman D."/>
            <person name="Howarth C."/>
            <person name="Larson L."/>
            <person name="Lui A."/>
            <person name="MacDonald P.J.P."/>
            <person name="Mehta T."/>
            <person name="Montmayeur A."/>
            <person name="Murphy C."/>
            <person name="Neiman D."/>
            <person name="Pearson M."/>
            <person name="Priest M."/>
            <person name="Roberts A."/>
            <person name="Saif S."/>
            <person name="Shea T."/>
            <person name="Shenoy N."/>
            <person name="Sisk P."/>
            <person name="Stolte C."/>
            <person name="Sykes S."/>
            <person name="White J."/>
            <person name="Yandava C."/>
            <person name="Nusbaum C."/>
            <person name="Birren B."/>
        </authorList>
    </citation>
    <scope>NUCLEOTIDE SEQUENCE [LARGE SCALE GENOMIC DNA]</scope>
    <source>
        <strain evidence="3 4">29_1</strain>
    </source>
</reference>
<dbReference type="RefSeq" id="WP_008788467.1">
    <property type="nucleotide sequence ID" value="NZ_AKCB01000002.1"/>
</dbReference>
<keyword evidence="4" id="KW-1185">Reference proteome</keyword>
<evidence type="ECO:0008006" key="5">
    <source>
        <dbReference type="Google" id="ProtNLM"/>
    </source>
</evidence>
<organism evidence="3 4">
    <name type="scientific">Coprobacillus cateniformis</name>
    <dbReference type="NCBI Taxonomy" id="100884"/>
    <lineage>
        <taxon>Bacteria</taxon>
        <taxon>Bacillati</taxon>
        <taxon>Bacillota</taxon>
        <taxon>Erysipelotrichia</taxon>
        <taxon>Erysipelotrichales</taxon>
        <taxon>Coprobacillaceae</taxon>
        <taxon>Coprobacillus</taxon>
    </lineage>
</organism>
<dbReference type="GeneID" id="78230983"/>